<evidence type="ECO:0000256" key="4">
    <source>
        <dbReference type="ARBA" id="ARBA00022553"/>
    </source>
</evidence>
<dbReference type="SMART" id="SM00387">
    <property type="entry name" value="HATPase_c"/>
    <property type="match status" value="1"/>
</dbReference>
<protein>
    <recommendedName>
        <fullName evidence="3">histidine kinase</fullName>
        <ecNumber evidence="3">2.7.13.3</ecNumber>
    </recommendedName>
</protein>
<feature type="coiled-coil region" evidence="13">
    <location>
        <begin position="194"/>
        <end position="221"/>
    </location>
</feature>
<dbReference type="EMBL" id="AP019377">
    <property type="protein sequence ID" value="BBH92891.1"/>
    <property type="molecule type" value="Genomic_DNA"/>
</dbReference>
<dbReference type="InterPro" id="IPR003018">
    <property type="entry name" value="GAF"/>
</dbReference>
<dbReference type="InterPro" id="IPR050351">
    <property type="entry name" value="BphY/WalK/GraS-like"/>
</dbReference>
<keyword evidence="12" id="KW-0472">Membrane</keyword>
<dbReference type="SMART" id="SM00065">
    <property type="entry name" value="GAF"/>
    <property type="match status" value="1"/>
</dbReference>
<dbReference type="InterPro" id="IPR000700">
    <property type="entry name" value="PAS-assoc_C"/>
</dbReference>
<comment type="catalytic activity">
    <reaction evidence="1">
        <text>ATP + protein L-histidine = ADP + protein N-phospho-L-histidine.</text>
        <dbReference type="EC" id="2.7.13.3"/>
    </reaction>
</comment>
<gene>
    <name evidence="17" type="ORF">KTA_10900</name>
</gene>
<dbReference type="InterPro" id="IPR036097">
    <property type="entry name" value="HisK_dim/P_sf"/>
</dbReference>
<dbReference type="InterPro" id="IPR029016">
    <property type="entry name" value="GAF-like_dom_sf"/>
</dbReference>
<dbReference type="Gene3D" id="1.10.287.130">
    <property type="match status" value="1"/>
</dbReference>
<evidence type="ECO:0000256" key="2">
    <source>
        <dbReference type="ARBA" id="ARBA00004141"/>
    </source>
</evidence>
<dbReference type="InterPro" id="IPR036890">
    <property type="entry name" value="HATPase_C_sf"/>
</dbReference>
<dbReference type="InterPro" id="IPR035965">
    <property type="entry name" value="PAS-like_dom_sf"/>
</dbReference>
<sequence length="849" mass="93926">MQSSESFSSANADSCELPPPYLAAAEAEPAQCELLRQQEQLIDSTSLLPVTFRARLSALLSYWRQVPQCLHYWLVRLLSQGQGVSAIVTLFQLPASDEDGPAWLKLLAMQAGPLQRWPEPASALEQALLWAAAALLLPGEPAEQARSELRRLLSPAAYASLQALLAFIQACHLWISAYPERARPIDEQARQLLLRQLQHREAREQEELRSLLERLDSCTDEAISRRELELYRRQLRSVLEAIGDSVLLYDQRGRLVYLNAVARRLLPLLQPDHARLASLAARGGAESGEGEADEVSPLLVAEAPAYAPLRRILQEGQAIAGEQALDISLQLANGGEAIFSFSGAPVRGSRGQIIGALVIGREVTARRRLEQRAHTALSALLAMAEALVQADNEPAPIQEGQRESQTRLIMLRLGELTRQVLGCRRVALLGLERETERVQHVVVTGVTPQQERLWQESVLGAPLSAFLTAALLERLRAGESLHIDLEAPEFSHLRRQIRSYSVRALLIIPMCLRERLIGILSVDYGAEEHRYSPEELALAAAVARMATLVLEREHLLEERAEARASVLALREANRRMDEFISFASHELRAPLTVLKANAQLIKRLLQKASALGRDLSNKNDSGEQDPTGHSPLLSHPVLQRLAGIPELLDRSIAQVDLLDRLVGDLLDFSRIQSETLQLVRRRLDLAAIVREIVQAQQQVHPGRDIRLIVESADEVLVEVDAARIGQVLTNYLLNALRYAPPDRPIEVRLRVEGQRARVLVRDEGPGVPPELQQRIWERFYRAPGIPVQEGSPVGLGLGLHICRTIIQLHGGEVGLESQPGQGATFWFALPLAQAADLSSAIQSPDQSPA</sequence>
<dbReference type="PROSITE" id="PS50112">
    <property type="entry name" value="PAS"/>
    <property type="match status" value="1"/>
</dbReference>
<dbReference type="EC" id="2.7.13.3" evidence="3"/>
<evidence type="ECO:0000256" key="9">
    <source>
        <dbReference type="ARBA" id="ARBA00022840"/>
    </source>
</evidence>
<keyword evidence="7" id="KW-0547">Nucleotide-binding</keyword>
<dbReference type="SUPFAM" id="SSF55874">
    <property type="entry name" value="ATPase domain of HSP90 chaperone/DNA topoisomerase II/histidine kinase"/>
    <property type="match status" value="1"/>
</dbReference>
<dbReference type="GO" id="GO:0016020">
    <property type="term" value="C:membrane"/>
    <property type="evidence" value="ECO:0007669"/>
    <property type="project" value="UniProtKB-SubCell"/>
</dbReference>
<dbReference type="PANTHER" id="PTHR42878:SF7">
    <property type="entry name" value="SENSOR HISTIDINE KINASE GLRK"/>
    <property type="match status" value="1"/>
</dbReference>
<dbReference type="PROSITE" id="PS50113">
    <property type="entry name" value="PAC"/>
    <property type="match status" value="1"/>
</dbReference>
<evidence type="ECO:0000256" key="13">
    <source>
        <dbReference type="SAM" id="Coils"/>
    </source>
</evidence>
<dbReference type="Gene3D" id="3.30.450.20">
    <property type="entry name" value="PAS domain"/>
    <property type="match status" value="1"/>
</dbReference>
<dbReference type="Pfam" id="PF01590">
    <property type="entry name" value="GAF"/>
    <property type="match status" value="1"/>
</dbReference>
<dbReference type="InterPro" id="IPR003594">
    <property type="entry name" value="HATPase_dom"/>
</dbReference>
<feature type="domain" description="PAC" evidence="16">
    <location>
        <begin position="323"/>
        <end position="375"/>
    </location>
</feature>
<keyword evidence="13" id="KW-0175">Coiled coil</keyword>
<evidence type="ECO:0000256" key="1">
    <source>
        <dbReference type="ARBA" id="ARBA00000085"/>
    </source>
</evidence>
<evidence type="ECO:0000256" key="6">
    <source>
        <dbReference type="ARBA" id="ARBA00022692"/>
    </source>
</evidence>
<dbReference type="InterPro" id="IPR005467">
    <property type="entry name" value="His_kinase_dom"/>
</dbReference>
<dbReference type="GO" id="GO:0030295">
    <property type="term" value="F:protein kinase activator activity"/>
    <property type="evidence" value="ECO:0007669"/>
    <property type="project" value="TreeGrafter"/>
</dbReference>
<accession>A0A455T0L2</accession>
<feature type="domain" description="Histidine kinase" evidence="14">
    <location>
        <begin position="582"/>
        <end position="833"/>
    </location>
</feature>
<dbReference type="CDD" id="cd00075">
    <property type="entry name" value="HATPase"/>
    <property type="match status" value="1"/>
</dbReference>
<dbReference type="InterPro" id="IPR013656">
    <property type="entry name" value="PAS_4"/>
</dbReference>
<dbReference type="SUPFAM" id="SSF55781">
    <property type="entry name" value="GAF domain-like"/>
    <property type="match status" value="1"/>
</dbReference>
<keyword evidence="10" id="KW-1133">Transmembrane helix</keyword>
<keyword evidence="8" id="KW-0418">Kinase</keyword>
<keyword evidence="11" id="KW-0902">Two-component regulatory system</keyword>
<evidence type="ECO:0000259" key="14">
    <source>
        <dbReference type="PROSITE" id="PS50109"/>
    </source>
</evidence>
<evidence type="ECO:0000313" key="17">
    <source>
        <dbReference type="EMBL" id="BBH92891.1"/>
    </source>
</evidence>
<evidence type="ECO:0000256" key="8">
    <source>
        <dbReference type="ARBA" id="ARBA00022777"/>
    </source>
</evidence>
<evidence type="ECO:0000256" key="12">
    <source>
        <dbReference type="ARBA" id="ARBA00023136"/>
    </source>
</evidence>
<dbReference type="SUPFAM" id="SSF47384">
    <property type="entry name" value="Homodimeric domain of signal transducing histidine kinase"/>
    <property type="match status" value="1"/>
</dbReference>
<keyword evidence="9" id="KW-0067">ATP-binding</keyword>
<dbReference type="Pfam" id="PF08448">
    <property type="entry name" value="PAS_4"/>
    <property type="match status" value="1"/>
</dbReference>
<dbReference type="CDD" id="cd00082">
    <property type="entry name" value="HisKA"/>
    <property type="match status" value="1"/>
</dbReference>
<organism evidence="17">
    <name type="scientific">Thermogemmatispora argillosa</name>
    <dbReference type="NCBI Taxonomy" id="2045280"/>
    <lineage>
        <taxon>Bacteria</taxon>
        <taxon>Bacillati</taxon>
        <taxon>Chloroflexota</taxon>
        <taxon>Ktedonobacteria</taxon>
        <taxon>Thermogemmatisporales</taxon>
        <taxon>Thermogemmatisporaceae</taxon>
        <taxon>Thermogemmatispora</taxon>
    </lineage>
</organism>
<dbReference type="Gene3D" id="3.30.565.10">
    <property type="entry name" value="Histidine kinase-like ATPase, C-terminal domain"/>
    <property type="match status" value="1"/>
</dbReference>
<comment type="subcellular location">
    <subcellularLocation>
        <location evidence="2">Membrane</location>
        <topology evidence="2">Multi-pass membrane protein</topology>
    </subcellularLocation>
</comment>
<dbReference type="InterPro" id="IPR003661">
    <property type="entry name" value="HisK_dim/P_dom"/>
</dbReference>
<evidence type="ECO:0000256" key="7">
    <source>
        <dbReference type="ARBA" id="ARBA00022741"/>
    </source>
</evidence>
<dbReference type="InterPro" id="IPR000014">
    <property type="entry name" value="PAS"/>
</dbReference>
<dbReference type="PROSITE" id="PS50109">
    <property type="entry name" value="HIS_KIN"/>
    <property type="match status" value="1"/>
</dbReference>
<dbReference type="SUPFAM" id="SSF55785">
    <property type="entry name" value="PYP-like sensor domain (PAS domain)"/>
    <property type="match status" value="1"/>
</dbReference>
<dbReference type="InterPro" id="IPR004358">
    <property type="entry name" value="Sig_transdc_His_kin-like_C"/>
</dbReference>
<feature type="domain" description="PAS" evidence="15">
    <location>
        <begin position="231"/>
        <end position="266"/>
    </location>
</feature>
<dbReference type="PANTHER" id="PTHR42878">
    <property type="entry name" value="TWO-COMPONENT HISTIDINE KINASE"/>
    <property type="match status" value="1"/>
</dbReference>
<evidence type="ECO:0000256" key="5">
    <source>
        <dbReference type="ARBA" id="ARBA00022679"/>
    </source>
</evidence>
<evidence type="ECO:0000256" key="11">
    <source>
        <dbReference type="ARBA" id="ARBA00023012"/>
    </source>
</evidence>
<proteinExistence type="predicted"/>
<keyword evidence="6" id="KW-0812">Transmembrane</keyword>
<dbReference type="GO" id="GO:0005524">
    <property type="term" value="F:ATP binding"/>
    <property type="evidence" value="ECO:0007669"/>
    <property type="project" value="UniProtKB-KW"/>
</dbReference>
<keyword evidence="4" id="KW-0597">Phosphoprotein</keyword>
<evidence type="ECO:0000256" key="10">
    <source>
        <dbReference type="ARBA" id="ARBA00022989"/>
    </source>
</evidence>
<reference evidence="17" key="1">
    <citation type="submission" date="2018-12" db="EMBL/GenBank/DDBJ databases">
        <title>Novel natural products biosynthetic potential of the class Ktedonobacteria.</title>
        <authorList>
            <person name="Zheng Y."/>
            <person name="Saitou A."/>
            <person name="Wang C.M."/>
            <person name="Toyoda A."/>
            <person name="Minakuchi Y."/>
            <person name="Sekiguchi Y."/>
            <person name="Ueda K."/>
            <person name="Takano H."/>
            <person name="Sakai Y."/>
            <person name="Yokota A."/>
            <person name="Yabe S."/>
        </authorList>
    </citation>
    <scope>NUCLEOTIDE SEQUENCE</scope>
    <source>
        <strain evidence="17">A3-2</strain>
    </source>
</reference>
<name>A0A455T0L2_9CHLR</name>
<dbReference type="Pfam" id="PF02518">
    <property type="entry name" value="HATPase_c"/>
    <property type="match status" value="1"/>
</dbReference>
<dbReference type="GO" id="GO:0000156">
    <property type="term" value="F:phosphorelay response regulator activity"/>
    <property type="evidence" value="ECO:0007669"/>
    <property type="project" value="TreeGrafter"/>
</dbReference>
<dbReference type="PRINTS" id="PR00344">
    <property type="entry name" value="BCTRLSENSOR"/>
</dbReference>
<evidence type="ECO:0000256" key="3">
    <source>
        <dbReference type="ARBA" id="ARBA00012438"/>
    </source>
</evidence>
<keyword evidence="5" id="KW-0808">Transferase</keyword>
<dbReference type="GO" id="GO:0000155">
    <property type="term" value="F:phosphorelay sensor kinase activity"/>
    <property type="evidence" value="ECO:0007669"/>
    <property type="project" value="InterPro"/>
</dbReference>
<dbReference type="GO" id="GO:0007234">
    <property type="term" value="P:osmosensory signaling via phosphorelay pathway"/>
    <property type="evidence" value="ECO:0007669"/>
    <property type="project" value="TreeGrafter"/>
</dbReference>
<dbReference type="SMART" id="SM00388">
    <property type="entry name" value="HisKA"/>
    <property type="match status" value="1"/>
</dbReference>
<dbReference type="FunFam" id="3.30.565.10:FF:000006">
    <property type="entry name" value="Sensor histidine kinase WalK"/>
    <property type="match status" value="1"/>
</dbReference>
<evidence type="ECO:0000259" key="16">
    <source>
        <dbReference type="PROSITE" id="PS50113"/>
    </source>
</evidence>
<evidence type="ECO:0000259" key="15">
    <source>
        <dbReference type="PROSITE" id="PS50112"/>
    </source>
</evidence>
<dbReference type="Gene3D" id="3.30.450.40">
    <property type="match status" value="1"/>
</dbReference>
<dbReference type="AlphaFoldDB" id="A0A455T0L2"/>